<protein>
    <recommendedName>
        <fullName evidence="3">C2H2-type domain-containing protein</fullName>
    </recommendedName>
</protein>
<feature type="region of interest" description="Disordered" evidence="2">
    <location>
        <begin position="20"/>
        <end position="76"/>
    </location>
</feature>
<organism evidence="4 5">
    <name type="scientific">Bemisia tabaci</name>
    <name type="common">Sweetpotato whitefly</name>
    <name type="synonym">Aleurodes tabaci</name>
    <dbReference type="NCBI Taxonomy" id="7038"/>
    <lineage>
        <taxon>Eukaryota</taxon>
        <taxon>Metazoa</taxon>
        <taxon>Ecdysozoa</taxon>
        <taxon>Arthropoda</taxon>
        <taxon>Hexapoda</taxon>
        <taxon>Insecta</taxon>
        <taxon>Pterygota</taxon>
        <taxon>Neoptera</taxon>
        <taxon>Paraneoptera</taxon>
        <taxon>Hemiptera</taxon>
        <taxon>Sternorrhyncha</taxon>
        <taxon>Aleyrodoidea</taxon>
        <taxon>Aleyrodidae</taxon>
        <taxon>Aleyrodinae</taxon>
        <taxon>Bemisia</taxon>
    </lineage>
</organism>
<dbReference type="AlphaFoldDB" id="A0A9P0F2W9"/>
<dbReference type="Gene3D" id="3.30.160.60">
    <property type="entry name" value="Classic Zinc Finger"/>
    <property type="match status" value="1"/>
</dbReference>
<evidence type="ECO:0000256" key="2">
    <source>
        <dbReference type="SAM" id="MobiDB-lite"/>
    </source>
</evidence>
<sequence length="141" mass="15942">MRRQGLLDCPICKMTLAKPSSLKRHMETLHPHGAAEQPHVEEEEEEEPPSTSPGRGGSSSSRRGRGKKGESAVDRVDLSGRFMQGRWWCYEEGCTKNFKHQKDLRRHLRDQESVRRGETKCPVAGCNAVFSDTRDFAASCR</sequence>
<dbReference type="PROSITE" id="PS00028">
    <property type="entry name" value="ZINC_FINGER_C2H2_1"/>
    <property type="match status" value="1"/>
</dbReference>
<gene>
    <name evidence="4" type="ORF">BEMITA_LOCUS6444</name>
</gene>
<evidence type="ECO:0000313" key="4">
    <source>
        <dbReference type="EMBL" id="CAH0387425.1"/>
    </source>
</evidence>
<keyword evidence="1" id="KW-0863">Zinc-finger</keyword>
<accession>A0A9P0F2W9</accession>
<feature type="domain" description="C2H2-type" evidence="3">
    <location>
        <begin position="87"/>
        <end position="120"/>
    </location>
</feature>
<evidence type="ECO:0000259" key="3">
    <source>
        <dbReference type="PROSITE" id="PS50157"/>
    </source>
</evidence>
<dbReference type="Pfam" id="PF00096">
    <property type="entry name" value="zf-C2H2"/>
    <property type="match status" value="2"/>
</dbReference>
<evidence type="ECO:0000313" key="5">
    <source>
        <dbReference type="Proteomes" id="UP001152759"/>
    </source>
</evidence>
<dbReference type="GO" id="GO:0008270">
    <property type="term" value="F:zinc ion binding"/>
    <property type="evidence" value="ECO:0007669"/>
    <property type="project" value="UniProtKB-KW"/>
</dbReference>
<name>A0A9P0F2W9_BEMTA</name>
<keyword evidence="1" id="KW-0862">Zinc</keyword>
<reference evidence="4" key="1">
    <citation type="submission" date="2021-12" db="EMBL/GenBank/DDBJ databases">
        <authorList>
            <person name="King R."/>
        </authorList>
    </citation>
    <scope>NUCLEOTIDE SEQUENCE</scope>
</reference>
<dbReference type="EMBL" id="OU963864">
    <property type="protein sequence ID" value="CAH0387425.1"/>
    <property type="molecule type" value="Genomic_DNA"/>
</dbReference>
<dbReference type="Proteomes" id="UP001152759">
    <property type="component" value="Chromosome 3"/>
</dbReference>
<feature type="compositionally biased region" description="Basic and acidic residues" evidence="2">
    <location>
        <begin position="67"/>
        <end position="76"/>
    </location>
</feature>
<evidence type="ECO:0000256" key="1">
    <source>
        <dbReference type="PROSITE-ProRule" id="PRU00042"/>
    </source>
</evidence>
<proteinExistence type="predicted"/>
<dbReference type="PROSITE" id="PS50157">
    <property type="entry name" value="ZINC_FINGER_C2H2_2"/>
    <property type="match status" value="1"/>
</dbReference>
<keyword evidence="5" id="KW-1185">Reference proteome</keyword>
<dbReference type="InterPro" id="IPR013087">
    <property type="entry name" value="Znf_C2H2_type"/>
</dbReference>
<keyword evidence="1" id="KW-0479">Metal-binding</keyword>